<name>A0ABD3MUM4_9STRA</name>
<keyword evidence="2" id="KW-0732">Signal</keyword>
<feature type="chain" id="PRO_5044798302" evidence="2">
    <location>
        <begin position="23"/>
        <end position="193"/>
    </location>
</feature>
<keyword evidence="4" id="KW-1185">Reference proteome</keyword>
<gene>
    <name evidence="3" type="ORF">ACHAWU_003972</name>
</gene>
<dbReference type="AlphaFoldDB" id="A0ABD3MUM4"/>
<dbReference type="InterPro" id="IPR019656">
    <property type="entry name" value="Uncharacterised_Ycf34"/>
</dbReference>
<comment type="caution">
    <text evidence="3">The sequence shown here is derived from an EMBL/GenBank/DDBJ whole genome shotgun (WGS) entry which is preliminary data.</text>
</comment>
<protein>
    <submittedName>
        <fullName evidence="3">Uncharacterized protein</fullName>
    </submittedName>
</protein>
<organism evidence="3 4">
    <name type="scientific">Discostella pseudostelligera</name>
    <dbReference type="NCBI Taxonomy" id="259834"/>
    <lineage>
        <taxon>Eukaryota</taxon>
        <taxon>Sar</taxon>
        <taxon>Stramenopiles</taxon>
        <taxon>Ochrophyta</taxon>
        <taxon>Bacillariophyta</taxon>
        <taxon>Coscinodiscophyceae</taxon>
        <taxon>Thalassiosirophycidae</taxon>
        <taxon>Stephanodiscales</taxon>
        <taxon>Stephanodiscaceae</taxon>
        <taxon>Discostella</taxon>
    </lineage>
</organism>
<dbReference type="EMBL" id="JALLBG020000108">
    <property type="protein sequence ID" value="KAL3764160.1"/>
    <property type="molecule type" value="Genomic_DNA"/>
</dbReference>
<evidence type="ECO:0000313" key="4">
    <source>
        <dbReference type="Proteomes" id="UP001530293"/>
    </source>
</evidence>
<dbReference type="Proteomes" id="UP001530293">
    <property type="component" value="Unassembled WGS sequence"/>
</dbReference>
<evidence type="ECO:0000256" key="1">
    <source>
        <dbReference type="SAM" id="MobiDB-lite"/>
    </source>
</evidence>
<evidence type="ECO:0000256" key="2">
    <source>
        <dbReference type="SAM" id="SignalP"/>
    </source>
</evidence>
<accession>A0ABD3MUM4</accession>
<sequence length="193" mass="21620">MTMPPMTSVFAIALGLLLGAEAFNPISSHIEPVRNSLISLSSDLPSIMLCRPTTSLHMCICINCVRVTNCSAYYFVEEQHAQPHINKNPTWEPRNGSPTIQVHIRPNADKKAEMELEKMWNEHESQTRQAEAAAAGEGRVDTPLVGDKQYDLSGITSYEYDVVECEDFVEERGAWVKNMPEEIRLANPNFVPT</sequence>
<evidence type="ECO:0000313" key="3">
    <source>
        <dbReference type="EMBL" id="KAL3764160.1"/>
    </source>
</evidence>
<feature type="signal peptide" evidence="2">
    <location>
        <begin position="1"/>
        <end position="22"/>
    </location>
</feature>
<proteinExistence type="predicted"/>
<dbReference type="Pfam" id="PF10718">
    <property type="entry name" value="Ycf34"/>
    <property type="match status" value="2"/>
</dbReference>
<feature type="region of interest" description="Disordered" evidence="1">
    <location>
        <begin position="120"/>
        <end position="140"/>
    </location>
</feature>
<reference evidence="3 4" key="1">
    <citation type="submission" date="2024-10" db="EMBL/GenBank/DDBJ databases">
        <title>Updated reference genomes for cyclostephanoid diatoms.</title>
        <authorList>
            <person name="Roberts W.R."/>
            <person name="Alverson A.J."/>
        </authorList>
    </citation>
    <scope>NUCLEOTIDE SEQUENCE [LARGE SCALE GENOMIC DNA]</scope>
    <source>
        <strain evidence="3 4">AJA232-27</strain>
    </source>
</reference>